<sequence length="66" mass="7669">MRRQPQISQGQINRGLCGIRGCPNPASKYKLAIESRKVQVCQEHHRKENATKKAAIKTKQEKERRR</sequence>
<gene>
    <name evidence="2" type="ORF">S12H4_52107</name>
</gene>
<evidence type="ECO:0000313" key="2">
    <source>
        <dbReference type="EMBL" id="GAJ05225.1"/>
    </source>
</evidence>
<protein>
    <submittedName>
        <fullName evidence="2">Uncharacterized protein</fullName>
    </submittedName>
</protein>
<comment type="caution">
    <text evidence="2">The sequence shown here is derived from an EMBL/GenBank/DDBJ whole genome shotgun (WGS) entry which is preliminary data.</text>
</comment>
<proteinExistence type="predicted"/>
<dbReference type="AlphaFoldDB" id="X1VES9"/>
<evidence type="ECO:0000256" key="1">
    <source>
        <dbReference type="SAM" id="MobiDB-lite"/>
    </source>
</evidence>
<feature type="region of interest" description="Disordered" evidence="1">
    <location>
        <begin position="42"/>
        <end position="66"/>
    </location>
</feature>
<organism evidence="2">
    <name type="scientific">marine sediment metagenome</name>
    <dbReference type="NCBI Taxonomy" id="412755"/>
    <lineage>
        <taxon>unclassified sequences</taxon>
        <taxon>metagenomes</taxon>
        <taxon>ecological metagenomes</taxon>
    </lineage>
</organism>
<name>X1VES9_9ZZZZ</name>
<dbReference type="EMBL" id="BARW01033012">
    <property type="protein sequence ID" value="GAJ05225.1"/>
    <property type="molecule type" value="Genomic_DNA"/>
</dbReference>
<accession>X1VES9</accession>
<reference evidence="2" key="1">
    <citation type="journal article" date="2014" name="Front. Microbiol.">
        <title>High frequency of phylogenetically diverse reductive dehalogenase-homologous genes in deep subseafloor sedimentary metagenomes.</title>
        <authorList>
            <person name="Kawai M."/>
            <person name="Futagami T."/>
            <person name="Toyoda A."/>
            <person name="Takaki Y."/>
            <person name="Nishi S."/>
            <person name="Hori S."/>
            <person name="Arai W."/>
            <person name="Tsubouchi T."/>
            <person name="Morono Y."/>
            <person name="Uchiyama I."/>
            <person name="Ito T."/>
            <person name="Fujiyama A."/>
            <person name="Inagaki F."/>
            <person name="Takami H."/>
        </authorList>
    </citation>
    <scope>NUCLEOTIDE SEQUENCE</scope>
    <source>
        <strain evidence="2">Expedition CK06-06</strain>
    </source>
</reference>
<feature type="compositionally biased region" description="Basic and acidic residues" evidence="1">
    <location>
        <begin position="42"/>
        <end position="51"/>
    </location>
</feature>